<evidence type="ECO:0000313" key="1">
    <source>
        <dbReference type="EMBL" id="JAS14994.1"/>
    </source>
</evidence>
<name>A0A1B6CNN6_9HEMI</name>
<dbReference type="InterPro" id="IPR019332">
    <property type="entry name" value="OSCP1"/>
</dbReference>
<dbReference type="EMBL" id="GEDC01022304">
    <property type="protein sequence ID" value="JAS14994.1"/>
    <property type="molecule type" value="Transcribed_RNA"/>
</dbReference>
<sequence>MSSGKLQTIRFNQLNFLQDSRIRVCLFLRQKLQNSDGSFVIPVSNCTLAYGNEIPGTIRIYDKDGKISDLQNFVSGGNYVTSTEPGSTELRGQRHTTLGTNIYADKNDEPQVPWDQAYLRSLGEHTNEPSTSYRDELNLLLVQLQGSKGEIPANELVHLDIFENNRVEIKATTSKLNRESLISEIDGKHNKTLKTVLDEMTVQEPDVPTEFNILQMMDDLA</sequence>
<accession>A0A1B6CNN6</accession>
<reference evidence="1" key="1">
    <citation type="submission" date="2015-12" db="EMBL/GenBank/DDBJ databases">
        <title>De novo transcriptome assembly of four potential Pierce s Disease insect vectors from Arizona vineyards.</title>
        <authorList>
            <person name="Tassone E.E."/>
        </authorList>
    </citation>
    <scope>NUCLEOTIDE SEQUENCE</scope>
</reference>
<dbReference type="GO" id="GO:0005737">
    <property type="term" value="C:cytoplasm"/>
    <property type="evidence" value="ECO:0007669"/>
    <property type="project" value="TreeGrafter"/>
</dbReference>
<dbReference type="PANTHER" id="PTHR21439">
    <property type="entry name" value="OXIDORED-NITRO DOMAIN-CONTAINING PROTEIN"/>
    <property type="match status" value="1"/>
</dbReference>
<gene>
    <name evidence="1" type="ORF">g.1624</name>
</gene>
<dbReference type="AlphaFoldDB" id="A0A1B6CNN6"/>
<organism evidence="1">
    <name type="scientific">Clastoptera arizonana</name>
    <name type="common">Arizona spittle bug</name>
    <dbReference type="NCBI Taxonomy" id="38151"/>
    <lineage>
        <taxon>Eukaryota</taxon>
        <taxon>Metazoa</taxon>
        <taxon>Ecdysozoa</taxon>
        <taxon>Arthropoda</taxon>
        <taxon>Hexapoda</taxon>
        <taxon>Insecta</taxon>
        <taxon>Pterygota</taxon>
        <taxon>Neoptera</taxon>
        <taxon>Paraneoptera</taxon>
        <taxon>Hemiptera</taxon>
        <taxon>Auchenorrhyncha</taxon>
        <taxon>Cercopoidea</taxon>
        <taxon>Clastopteridae</taxon>
        <taxon>Clastoptera</taxon>
    </lineage>
</organism>
<dbReference type="Pfam" id="PF10188">
    <property type="entry name" value="Oscp1"/>
    <property type="match status" value="1"/>
</dbReference>
<dbReference type="PANTHER" id="PTHR21439:SF0">
    <property type="entry name" value="PROTEIN OSCP1"/>
    <property type="match status" value="1"/>
</dbReference>
<protein>
    <submittedName>
        <fullName evidence="1">Uncharacterized protein</fullName>
    </submittedName>
</protein>
<dbReference type="GO" id="GO:0005886">
    <property type="term" value="C:plasma membrane"/>
    <property type="evidence" value="ECO:0007669"/>
    <property type="project" value="TreeGrafter"/>
</dbReference>
<proteinExistence type="predicted"/>